<dbReference type="Proteomes" id="UP000257109">
    <property type="component" value="Unassembled WGS sequence"/>
</dbReference>
<keyword evidence="1" id="KW-0732">Signal</keyword>
<evidence type="ECO:0000313" key="4">
    <source>
        <dbReference type="Proteomes" id="UP000257109"/>
    </source>
</evidence>
<reference evidence="3" key="1">
    <citation type="submission" date="2018-05" db="EMBL/GenBank/DDBJ databases">
        <title>Draft genome of Mucuna pruriens seed.</title>
        <authorList>
            <person name="Nnadi N.E."/>
            <person name="Vos R."/>
            <person name="Hasami M.H."/>
            <person name="Devisetty U.K."/>
            <person name="Aguiy J.C."/>
        </authorList>
    </citation>
    <scope>NUCLEOTIDE SEQUENCE [LARGE SCALE GENOMIC DNA]</scope>
    <source>
        <strain evidence="3">JCA_2017</strain>
    </source>
</reference>
<accession>A0A371EUP0</accession>
<dbReference type="OrthoDB" id="4062651at2759"/>
<dbReference type="PANTHER" id="PTHR32099:SF51">
    <property type="entry name" value="CYSTEINE-RICH RECEPTOR-LIKE PROTEIN KINASE 25 ISOFORM X1"/>
    <property type="match status" value="1"/>
</dbReference>
<comment type="caution">
    <text evidence="3">The sequence shown here is derived from an EMBL/GenBank/DDBJ whole genome shotgun (WGS) entry which is preliminary data.</text>
</comment>
<evidence type="ECO:0000256" key="1">
    <source>
        <dbReference type="SAM" id="SignalP"/>
    </source>
</evidence>
<dbReference type="GO" id="GO:0016301">
    <property type="term" value="F:kinase activity"/>
    <property type="evidence" value="ECO:0007669"/>
    <property type="project" value="UniProtKB-KW"/>
</dbReference>
<evidence type="ECO:0000259" key="2">
    <source>
        <dbReference type="Pfam" id="PF01657"/>
    </source>
</evidence>
<dbReference type="Pfam" id="PF01657">
    <property type="entry name" value="Stress-antifung"/>
    <property type="match status" value="1"/>
</dbReference>
<organism evidence="3 4">
    <name type="scientific">Mucuna pruriens</name>
    <name type="common">Velvet bean</name>
    <name type="synonym">Dolichos pruriens</name>
    <dbReference type="NCBI Taxonomy" id="157652"/>
    <lineage>
        <taxon>Eukaryota</taxon>
        <taxon>Viridiplantae</taxon>
        <taxon>Streptophyta</taxon>
        <taxon>Embryophyta</taxon>
        <taxon>Tracheophyta</taxon>
        <taxon>Spermatophyta</taxon>
        <taxon>Magnoliopsida</taxon>
        <taxon>eudicotyledons</taxon>
        <taxon>Gunneridae</taxon>
        <taxon>Pentapetalae</taxon>
        <taxon>rosids</taxon>
        <taxon>fabids</taxon>
        <taxon>Fabales</taxon>
        <taxon>Fabaceae</taxon>
        <taxon>Papilionoideae</taxon>
        <taxon>50 kb inversion clade</taxon>
        <taxon>NPAAA clade</taxon>
        <taxon>indigoferoid/millettioid clade</taxon>
        <taxon>Phaseoleae</taxon>
        <taxon>Mucuna</taxon>
    </lineage>
</organism>
<evidence type="ECO:0000313" key="3">
    <source>
        <dbReference type="EMBL" id="RDX69762.1"/>
    </source>
</evidence>
<dbReference type="AlphaFoldDB" id="A0A371EUP0"/>
<protein>
    <submittedName>
        <fullName evidence="3">Cysteine-rich receptor-like protein kinase 17</fullName>
    </submittedName>
</protein>
<feature type="domain" description="Gnk2-homologous" evidence="2">
    <location>
        <begin position="27"/>
        <end position="76"/>
    </location>
</feature>
<dbReference type="PANTHER" id="PTHR32099">
    <property type="entry name" value="CYSTEINE-RICH REPEAT SECRETORY PROTEIN"/>
    <property type="match status" value="1"/>
</dbReference>
<name>A0A371EUP0_MUCPR</name>
<dbReference type="CDD" id="cd23509">
    <property type="entry name" value="Gnk2-like"/>
    <property type="match status" value="1"/>
</dbReference>
<feature type="non-terminal residue" evidence="3">
    <location>
        <position position="77"/>
    </location>
</feature>
<proteinExistence type="predicted"/>
<dbReference type="EMBL" id="QJKJ01011973">
    <property type="protein sequence ID" value="RDX69762.1"/>
    <property type="molecule type" value="Genomic_DNA"/>
</dbReference>
<feature type="signal peptide" evidence="1">
    <location>
        <begin position="1"/>
        <end position="22"/>
    </location>
</feature>
<feature type="chain" id="PRO_5017084817" evidence="1">
    <location>
        <begin position="23"/>
        <end position="77"/>
    </location>
</feature>
<dbReference type="InterPro" id="IPR002902">
    <property type="entry name" value="GNK2"/>
</dbReference>
<feature type="non-terminal residue" evidence="3">
    <location>
        <position position="1"/>
    </location>
</feature>
<keyword evidence="4" id="KW-1185">Reference proteome</keyword>
<gene>
    <name evidence="3" type="primary">CRK17</name>
    <name evidence="3" type="ORF">CR513_51080</name>
</gene>
<sequence length="77" mass="8497">MSALSFTILSSFFLIMISQATAQTPSCDNSKGNYTINSTYHNNLNTLLSSFSSHTQINYGFYNFSYGEGIDKVYATG</sequence>